<evidence type="ECO:0000256" key="5">
    <source>
        <dbReference type="ARBA" id="ARBA00023014"/>
    </source>
</evidence>
<dbReference type="GO" id="GO:0003824">
    <property type="term" value="F:catalytic activity"/>
    <property type="evidence" value="ECO:0007669"/>
    <property type="project" value="InterPro"/>
</dbReference>
<dbReference type="AlphaFoldDB" id="A0A0F8YDU1"/>
<dbReference type="InterPro" id="IPR058240">
    <property type="entry name" value="rSAM_sf"/>
</dbReference>
<dbReference type="PANTHER" id="PTHR43409">
    <property type="entry name" value="ANAEROBIC MAGNESIUM-PROTOPORPHYRIN IX MONOMETHYL ESTER CYCLASE-RELATED"/>
    <property type="match status" value="1"/>
</dbReference>
<dbReference type="GO" id="GO:0051536">
    <property type="term" value="F:iron-sulfur cluster binding"/>
    <property type="evidence" value="ECO:0007669"/>
    <property type="project" value="UniProtKB-KW"/>
</dbReference>
<dbReference type="SUPFAM" id="SSF102114">
    <property type="entry name" value="Radical SAM enzymes"/>
    <property type="match status" value="1"/>
</dbReference>
<dbReference type="InterPro" id="IPR051198">
    <property type="entry name" value="BchE-like"/>
</dbReference>
<sequence>LITEDRVKLIKEAGVHIISFAIENGNEKTRKEILDRDEPNELIEKGCKLLHRYGIKFRMQNMLGLPVDNPLDDALETLRFNIKTKPSLSWCSLLQPYPGTAIADYVVKKGFVKSMNDLIPMIDSTFFNSVFLPIKDSEKIVRLHRYWSAIVRWPWLYYIARILIHFNLGIRFTNWIFEISKEYINNNEKLIWMCEFKHTWKATYSNVKFSSWCPECYIAKKWKTQNMLFNIVKEIFYNMRVIINFNDFEWLRTKGSSKNQELDIFVSDIKVAIEYDGKQHFEPVRFGGISFERAKENLKNTKRLHKLKNKNFFITQKPPLPALL</sequence>
<evidence type="ECO:0000256" key="4">
    <source>
        <dbReference type="ARBA" id="ARBA00023004"/>
    </source>
</evidence>
<name>A0A0F8YDU1_9ZZZZ</name>
<feature type="non-terminal residue" evidence="7">
    <location>
        <position position="1"/>
    </location>
</feature>
<dbReference type="CDD" id="cd01335">
    <property type="entry name" value="Radical_SAM"/>
    <property type="match status" value="1"/>
</dbReference>
<dbReference type="Pfam" id="PF04055">
    <property type="entry name" value="Radical_SAM"/>
    <property type="match status" value="1"/>
</dbReference>
<keyword evidence="3" id="KW-0479">Metal-binding</keyword>
<evidence type="ECO:0000256" key="2">
    <source>
        <dbReference type="ARBA" id="ARBA00022691"/>
    </source>
</evidence>
<evidence type="ECO:0000259" key="6">
    <source>
        <dbReference type="Pfam" id="PF04055"/>
    </source>
</evidence>
<keyword evidence="4" id="KW-0408">Iron</keyword>
<dbReference type="GO" id="GO:0046872">
    <property type="term" value="F:metal ion binding"/>
    <property type="evidence" value="ECO:0007669"/>
    <property type="project" value="UniProtKB-KW"/>
</dbReference>
<dbReference type="InterPro" id="IPR007197">
    <property type="entry name" value="rSAM"/>
</dbReference>
<reference evidence="7" key="1">
    <citation type="journal article" date="2015" name="Nature">
        <title>Complex archaea that bridge the gap between prokaryotes and eukaryotes.</title>
        <authorList>
            <person name="Spang A."/>
            <person name="Saw J.H."/>
            <person name="Jorgensen S.L."/>
            <person name="Zaremba-Niedzwiedzka K."/>
            <person name="Martijn J."/>
            <person name="Lind A.E."/>
            <person name="van Eijk R."/>
            <person name="Schleper C."/>
            <person name="Guy L."/>
            <person name="Ettema T.J."/>
        </authorList>
    </citation>
    <scope>NUCLEOTIDE SEQUENCE</scope>
</reference>
<feature type="domain" description="Radical SAM core" evidence="6">
    <location>
        <begin position="2"/>
        <end position="79"/>
    </location>
</feature>
<evidence type="ECO:0000256" key="3">
    <source>
        <dbReference type="ARBA" id="ARBA00022723"/>
    </source>
</evidence>
<keyword evidence="2" id="KW-0949">S-adenosyl-L-methionine</keyword>
<dbReference type="EMBL" id="LAZR01053957">
    <property type="protein sequence ID" value="KKK79593.1"/>
    <property type="molecule type" value="Genomic_DNA"/>
</dbReference>
<accession>A0A0F8YDU1</accession>
<proteinExistence type="predicted"/>
<dbReference type="GO" id="GO:0005829">
    <property type="term" value="C:cytosol"/>
    <property type="evidence" value="ECO:0007669"/>
    <property type="project" value="TreeGrafter"/>
</dbReference>
<protein>
    <recommendedName>
        <fullName evidence="6">Radical SAM core domain-containing protein</fullName>
    </recommendedName>
</protein>
<comment type="caution">
    <text evidence="7">The sequence shown here is derived from an EMBL/GenBank/DDBJ whole genome shotgun (WGS) entry which is preliminary data.</text>
</comment>
<comment type="cofactor">
    <cofactor evidence="1">
        <name>[4Fe-4S] cluster</name>
        <dbReference type="ChEBI" id="CHEBI:49883"/>
    </cofactor>
</comment>
<organism evidence="7">
    <name type="scientific">marine sediment metagenome</name>
    <dbReference type="NCBI Taxonomy" id="412755"/>
    <lineage>
        <taxon>unclassified sequences</taxon>
        <taxon>metagenomes</taxon>
        <taxon>ecological metagenomes</taxon>
    </lineage>
</organism>
<dbReference type="PANTHER" id="PTHR43409:SF7">
    <property type="entry name" value="BLL1977 PROTEIN"/>
    <property type="match status" value="1"/>
</dbReference>
<evidence type="ECO:0000313" key="7">
    <source>
        <dbReference type="EMBL" id="KKK79593.1"/>
    </source>
</evidence>
<keyword evidence="5" id="KW-0411">Iron-sulfur</keyword>
<evidence type="ECO:0000256" key="1">
    <source>
        <dbReference type="ARBA" id="ARBA00001966"/>
    </source>
</evidence>
<gene>
    <name evidence="7" type="ORF">LCGC14_2831950</name>
</gene>